<dbReference type="InterPro" id="IPR015797">
    <property type="entry name" value="NUDIX_hydrolase-like_dom_sf"/>
</dbReference>
<dbReference type="Proteomes" id="UP000706172">
    <property type="component" value="Unassembled WGS sequence"/>
</dbReference>
<dbReference type="EMBL" id="JACCQK010000268">
    <property type="protein sequence ID" value="MBG0779290.1"/>
    <property type="molecule type" value="Genomic_DNA"/>
</dbReference>
<dbReference type="SUPFAM" id="SSF55811">
    <property type="entry name" value="Nudix"/>
    <property type="match status" value="1"/>
</dbReference>
<protein>
    <submittedName>
        <fullName evidence="1">Phosphoesterase</fullName>
    </submittedName>
</protein>
<proteinExistence type="predicted"/>
<dbReference type="AlphaFoldDB" id="A0A931CUR8"/>
<sequence>MAQTAKLPMDFSAFVDQCARAGHEFVDRALAEEDAGWQQVIPYIILQTRDLGKTAVYLRQGSETRLHDLWSSGIGGHINPRDQSKTSESFQQILMSGMARELDEELTQHPSDDLPVFSGIIHETVTDVGRVHLGAVFRILTQTPASYVPGPELCRFQWVDTDKLTSLNMELWSCLAMDLLNKK</sequence>
<evidence type="ECO:0000313" key="2">
    <source>
        <dbReference type="Proteomes" id="UP000706172"/>
    </source>
</evidence>
<reference evidence="1" key="1">
    <citation type="submission" date="2020-07" db="EMBL/GenBank/DDBJ databases">
        <title>Severe corrosion of carbon steel in oil field produced water can be linked to methanogenic archaea containing a special type of NiFe hydrogenase.</title>
        <authorList>
            <person name="Lahme S."/>
            <person name="Mand J."/>
            <person name="Longwell J."/>
            <person name="Smith R."/>
            <person name="Enning D."/>
        </authorList>
    </citation>
    <scope>NUCLEOTIDE SEQUENCE</scope>
    <source>
        <strain evidence="1">MIC098Bin6</strain>
    </source>
</reference>
<evidence type="ECO:0000313" key="1">
    <source>
        <dbReference type="EMBL" id="MBG0779290.1"/>
    </source>
</evidence>
<accession>A0A931CUR8</accession>
<organism evidence="1 2">
    <name type="scientific">Desulfotignum balticum</name>
    <dbReference type="NCBI Taxonomy" id="115781"/>
    <lineage>
        <taxon>Bacteria</taxon>
        <taxon>Pseudomonadati</taxon>
        <taxon>Thermodesulfobacteriota</taxon>
        <taxon>Desulfobacteria</taxon>
        <taxon>Desulfobacterales</taxon>
        <taxon>Desulfobacteraceae</taxon>
        <taxon>Desulfotignum</taxon>
    </lineage>
</organism>
<name>A0A931CUR8_9BACT</name>
<comment type="caution">
    <text evidence="1">The sequence shown here is derived from an EMBL/GenBank/DDBJ whole genome shotgun (WGS) entry which is preliminary data.</text>
</comment>
<dbReference type="Gene3D" id="3.90.79.10">
    <property type="entry name" value="Nucleoside Triphosphate Pyrophosphohydrolase"/>
    <property type="match status" value="1"/>
</dbReference>
<gene>
    <name evidence="1" type="ORF">H0S81_05125</name>
</gene>